<reference evidence="2 3" key="1">
    <citation type="journal article" date="2019" name="Int. J. Syst. Evol. Microbiol.">
        <title>The Global Catalogue of Microorganisms (GCM) 10K type strain sequencing project: providing services to taxonomists for standard genome sequencing and annotation.</title>
        <authorList>
            <consortium name="The Broad Institute Genomics Platform"/>
            <consortium name="The Broad Institute Genome Sequencing Center for Infectious Disease"/>
            <person name="Wu L."/>
            <person name="Ma J."/>
        </authorList>
    </citation>
    <scope>NUCLEOTIDE SEQUENCE [LARGE SCALE GENOMIC DNA]</scope>
    <source>
        <strain evidence="2 3">JCM 14559</strain>
    </source>
</reference>
<dbReference type="InterPro" id="IPR007278">
    <property type="entry name" value="DUF397"/>
</dbReference>
<gene>
    <name evidence="2" type="ORF">GCM10009759_03870</name>
</gene>
<dbReference type="Proteomes" id="UP001500897">
    <property type="component" value="Unassembled WGS sequence"/>
</dbReference>
<accession>A0ABN2W9K5</accession>
<dbReference type="EMBL" id="BAAANS010000002">
    <property type="protein sequence ID" value="GAA2084644.1"/>
    <property type="molecule type" value="Genomic_DNA"/>
</dbReference>
<keyword evidence="3" id="KW-1185">Reference proteome</keyword>
<evidence type="ECO:0000313" key="2">
    <source>
        <dbReference type="EMBL" id="GAA2084644.1"/>
    </source>
</evidence>
<comment type="caution">
    <text evidence="2">The sequence shown here is derived from an EMBL/GenBank/DDBJ whole genome shotgun (WGS) entry which is preliminary data.</text>
</comment>
<dbReference type="Pfam" id="PF04149">
    <property type="entry name" value="DUF397"/>
    <property type="match status" value="1"/>
</dbReference>
<evidence type="ECO:0000313" key="3">
    <source>
        <dbReference type="Proteomes" id="UP001500897"/>
    </source>
</evidence>
<feature type="domain" description="DUF397" evidence="1">
    <location>
        <begin position="13"/>
        <end position="63"/>
    </location>
</feature>
<organism evidence="2 3">
    <name type="scientific">Kitasatospora saccharophila</name>
    <dbReference type="NCBI Taxonomy" id="407973"/>
    <lineage>
        <taxon>Bacteria</taxon>
        <taxon>Bacillati</taxon>
        <taxon>Actinomycetota</taxon>
        <taxon>Actinomycetes</taxon>
        <taxon>Kitasatosporales</taxon>
        <taxon>Streptomycetaceae</taxon>
        <taxon>Kitasatospora</taxon>
    </lineage>
</organism>
<name>A0ABN2W9K5_9ACTN</name>
<proteinExistence type="predicted"/>
<dbReference type="RefSeq" id="WP_344549904.1">
    <property type="nucleotide sequence ID" value="NZ_BAAANS010000002.1"/>
</dbReference>
<protein>
    <recommendedName>
        <fullName evidence="1">DUF397 domain-containing protein</fullName>
    </recommendedName>
</protein>
<sequence>MTYYSDASTLPVAWMKAKGSNPNENCVECAGHAEVIVVRDSKDPNGPAHAHTKGQFDAFLAAVAGGTLVPVV</sequence>
<evidence type="ECO:0000259" key="1">
    <source>
        <dbReference type="Pfam" id="PF04149"/>
    </source>
</evidence>